<gene>
    <name evidence="9" type="ORF">PAPYR_3298</name>
</gene>
<name>A0ABQ8UV71_9EUKA</name>
<evidence type="ECO:0008006" key="11">
    <source>
        <dbReference type="Google" id="ProtNLM"/>
    </source>
</evidence>
<accession>A0ABQ8UV71</accession>
<protein>
    <recommendedName>
        <fullName evidence="11">t-SNARE coiled-coil homology domain-containing protein</fullName>
    </recommendedName>
</protein>
<evidence type="ECO:0000256" key="3">
    <source>
        <dbReference type="ARBA" id="ARBA00022692"/>
    </source>
</evidence>
<dbReference type="Proteomes" id="UP001141327">
    <property type="component" value="Unassembled WGS sequence"/>
</dbReference>
<dbReference type="EMBL" id="JAPMOS010000012">
    <property type="protein sequence ID" value="KAJ4460650.1"/>
    <property type="molecule type" value="Genomic_DNA"/>
</dbReference>
<comment type="subcellular location">
    <subcellularLocation>
        <location evidence="1">Membrane</location>
        <topology evidence="1">Single-pass type IV membrane protein</topology>
    </subcellularLocation>
</comment>
<feature type="transmembrane region" description="Helical" evidence="8">
    <location>
        <begin position="111"/>
        <end position="131"/>
    </location>
</feature>
<dbReference type="PANTHER" id="PTHR21230:SF26">
    <property type="entry name" value="VESICLE TRANSPORT THROUGH INTERACTION WITH T-SNARES HOMOLOG 1A"/>
    <property type="match status" value="1"/>
</dbReference>
<evidence type="ECO:0000256" key="7">
    <source>
        <dbReference type="SAM" id="MobiDB-lite"/>
    </source>
</evidence>
<evidence type="ECO:0000256" key="4">
    <source>
        <dbReference type="ARBA" id="ARBA00022927"/>
    </source>
</evidence>
<evidence type="ECO:0000313" key="9">
    <source>
        <dbReference type="EMBL" id="KAJ4460650.1"/>
    </source>
</evidence>
<evidence type="ECO:0000256" key="5">
    <source>
        <dbReference type="ARBA" id="ARBA00022989"/>
    </source>
</evidence>
<proteinExistence type="predicted"/>
<reference evidence="9" key="1">
    <citation type="journal article" date="2022" name="bioRxiv">
        <title>Genomics of Preaxostyla Flagellates Illuminates Evolutionary Transitions and the Path Towards Mitochondrial Loss.</title>
        <authorList>
            <person name="Novak L.V.F."/>
            <person name="Treitli S.C."/>
            <person name="Pyrih J."/>
            <person name="Halakuc P."/>
            <person name="Pipaliya S.V."/>
            <person name="Vacek V."/>
            <person name="Brzon O."/>
            <person name="Soukal P."/>
            <person name="Eme L."/>
            <person name="Dacks J.B."/>
            <person name="Karnkowska A."/>
            <person name="Elias M."/>
            <person name="Hampl V."/>
        </authorList>
    </citation>
    <scope>NUCLEOTIDE SEQUENCE</scope>
    <source>
        <strain evidence="9">RCP-MX</strain>
    </source>
</reference>
<dbReference type="SUPFAM" id="SSF58038">
    <property type="entry name" value="SNARE fusion complex"/>
    <property type="match status" value="1"/>
</dbReference>
<evidence type="ECO:0000313" key="10">
    <source>
        <dbReference type="Proteomes" id="UP001141327"/>
    </source>
</evidence>
<keyword evidence="5 8" id="KW-1133">Transmembrane helix</keyword>
<evidence type="ECO:0000256" key="1">
    <source>
        <dbReference type="ARBA" id="ARBA00004211"/>
    </source>
</evidence>
<feature type="region of interest" description="Disordered" evidence="7">
    <location>
        <begin position="1"/>
        <end position="24"/>
    </location>
</feature>
<organism evidence="9 10">
    <name type="scientific">Paratrimastix pyriformis</name>
    <dbReference type="NCBI Taxonomy" id="342808"/>
    <lineage>
        <taxon>Eukaryota</taxon>
        <taxon>Metamonada</taxon>
        <taxon>Preaxostyla</taxon>
        <taxon>Paratrimastigidae</taxon>
        <taxon>Paratrimastix</taxon>
    </lineage>
</organism>
<sequence>MKKGDKSGNLTEEIPLKPSNAPNLEAAPVGARGMLLEGYQVTNQSSSLVRESLSLSANTEETQQGILGELDHQRSLINTVGTRVDEASSHMKKSDKLVSAMFRRAMTNKCVLMLIALILVATIAIIIVVRFTTRDSTPTTINSSSIMASKAAAHLIRHWNLLD</sequence>
<keyword evidence="2" id="KW-0813">Transport</keyword>
<keyword evidence="6 8" id="KW-0472">Membrane</keyword>
<comment type="caution">
    <text evidence="9">The sequence shown here is derived from an EMBL/GenBank/DDBJ whole genome shotgun (WGS) entry which is preliminary data.</text>
</comment>
<keyword evidence="3 8" id="KW-0812">Transmembrane</keyword>
<dbReference type="Gene3D" id="1.20.5.110">
    <property type="match status" value="1"/>
</dbReference>
<dbReference type="PANTHER" id="PTHR21230">
    <property type="entry name" value="VESICLE TRANSPORT V-SNARE PROTEIN VTI1-RELATED"/>
    <property type="match status" value="1"/>
</dbReference>
<keyword evidence="4" id="KW-0653">Protein transport</keyword>
<evidence type="ECO:0000256" key="2">
    <source>
        <dbReference type="ARBA" id="ARBA00022448"/>
    </source>
</evidence>
<evidence type="ECO:0000256" key="6">
    <source>
        <dbReference type="ARBA" id="ARBA00023136"/>
    </source>
</evidence>
<evidence type="ECO:0000256" key="8">
    <source>
        <dbReference type="SAM" id="Phobius"/>
    </source>
</evidence>
<dbReference type="Pfam" id="PF12352">
    <property type="entry name" value="V-SNARE_C"/>
    <property type="match status" value="1"/>
</dbReference>
<keyword evidence="10" id="KW-1185">Reference proteome</keyword>